<sequence length="181" mass="20221">MKVIPTPIEGLLVIEPTVFGDDRGFFYESFNAQKFADLTGVTLPFVQDNHSRSARGVLRGLHYQIRQAQGKLVRVTAGSVFDVAVDLRRASPTFGKWFGVELSAENKRQFWIPPGFAHGFAVTSEFAEFLYKTTDYYAPEHERALLWNDPAVGIDWPIDGVPLLSAKDQKALALADAEVFE</sequence>
<dbReference type="PANTHER" id="PTHR21047">
    <property type="entry name" value="DTDP-6-DEOXY-D-GLUCOSE-3,5 EPIMERASE"/>
    <property type="match status" value="1"/>
</dbReference>
<dbReference type="RefSeq" id="WP_145649894.1">
    <property type="nucleotide sequence ID" value="NZ_VLLB01000005.1"/>
</dbReference>
<evidence type="ECO:0000256" key="5">
    <source>
        <dbReference type="PIRSR" id="PIRSR600888-1"/>
    </source>
</evidence>
<keyword evidence="9" id="KW-1185">Reference proteome</keyword>
<evidence type="ECO:0000256" key="7">
    <source>
        <dbReference type="RuleBase" id="RU364069"/>
    </source>
</evidence>
<evidence type="ECO:0000256" key="1">
    <source>
        <dbReference type="ARBA" id="ARBA00001298"/>
    </source>
</evidence>
<comment type="subunit">
    <text evidence="7">Homodimer.</text>
</comment>
<dbReference type="Proteomes" id="UP000318431">
    <property type="component" value="Unassembled WGS sequence"/>
</dbReference>
<dbReference type="GO" id="GO:0019305">
    <property type="term" value="P:dTDP-rhamnose biosynthetic process"/>
    <property type="evidence" value="ECO:0007669"/>
    <property type="project" value="UniProtKB-UniRule"/>
</dbReference>
<protein>
    <recommendedName>
        <fullName evidence="4 7">dTDP-4-dehydrorhamnose 3,5-epimerase</fullName>
        <ecNumber evidence="3 7">5.1.3.13</ecNumber>
    </recommendedName>
    <alternativeName>
        <fullName evidence="7">Thymidine diphospho-4-keto-rhamnose 3,5-epimerase</fullName>
    </alternativeName>
</protein>
<proteinExistence type="inferred from homology"/>
<dbReference type="CDD" id="cd00438">
    <property type="entry name" value="cupin_RmlC"/>
    <property type="match status" value="1"/>
</dbReference>
<dbReference type="OrthoDB" id="9800680at2"/>
<gene>
    <name evidence="8" type="ORF">IP91_02987</name>
</gene>
<dbReference type="EMBL" id="VLLB01000005">
    <property type="protein sequence ID" value="TWI64221.1"/>
    <property type="molecule type" value="Genomic_DNA"/>
</dbReference>
<comment type="similarity">
    <text evidence="7">Belongs to the dTDP-4-dehydrorhamnose 3,5-epimerase family.</text>
</comment>
<dbReference type="InterPro" id="IPR014710">
    <property type="entry name" value="RmlC-like_jellyroll"/>
</dbReference>
<dbReference type="InterPro" id="IPR011051">
    <property type="entry name" value="RmlC_Cupin_sf"/>
</dbReference>
<comment type="catalytic activity">
    <reaction evidence="1 7">
        <text>dTDP-4-dehydro-6-deoxy-alpha-D-glucose = dTDP-4-dehydro-beta-L-rhamnose</text>
        <dbReference type="Rhea" id="RHEA:16969"/>
        <dbReference type="ChEBI" id="CHEBI:57649"/>
        <dbReference type="ChEBI" id="CHEBI:62830"/>
        <dbReference type="EC" id="5.1.3.13"/>
    </reaction>
</comment>
<evidence type="ECO:0000256" key="6">
    <source>
        <dbReference type="PIRSR" id="PIRSR600888-3"/>
    </source>
</evidence>
<feature type="active site" description="Proton donor" evidence="5">
    <location>
        <position position="131"/>
    </location>
</feature>
<evidence type="ECO:0000256" key="3">
    <source>
        <dbReference type="ARBA" id="ARBA00012098"/>
    </source>
</evidence>
<comment type="caution">
    <text evidence="8">The sequence shown here is derived from an EMBL/GenBank/DDBJ whole genome shotgun (WGS) entry which is preliminary data.</text>
</comment>
<dbReference type="Gene3D" id="2.60.120.10">
    <property type="entry name" value="Jelly Rolls"/>
    <property type="match status" value="1"/>
</dbReference>
<accession>A0A562R587</accession>
<evidence type="ECO:0000313" key="8">
    <source>
        <dbReference type="EMBL" id="TWI64221.1"/>
    </source>
</evidence>
<comment type="pathway">
    <text evidence="7">Carbohydrate biosynthesis; dTDP-L-rhamnose biosynthesis.</text>
</comment>
<dbReference type="Pfam" id="PF00908">
    <property type="entry name" value="dTDP_sugar_isom"/>
    <property type="match status" value="1"/>
</dbReference>
<dbReference type="GO" id="GO:0000271">
    <property type="term" value="P:polysaccharide biosynthetic process"/>
    <property type="evidence" value="ECO:0007669"/>
    <property type="project" value="TreeGrafter"/>
</dbReference>
<dbReference type="UniPathway" id="UPA00124"/>
<comment type="function">
    <text evidence="2 7">Catalyzes the epimerization of the C3' and C5'positions of dTDP-6-deoxy-D-xylo-4-hexulose, forming dTDP-6-deoxy-L-lyxo-4-hexulose.</text>
</comment>
<evidence type="ECO:0000256" key="2">
    <source>
        <dbReference type="ARBA" id="ARBA00001997"/>
    </source>
</evidence>
<dbReference type="PANTHER" id="PTHR21047:SF2">
    <property type="entry name" value="THYMIDINE DIPHOSPHO-4-KETO-RHAMNOSE 3,5-EPIMERASE"/>
    <property type="match status" value="1"/>
</dbReference>
<evidence type="ECO:0000313" key="9">
    <source>
        <dbReference type="Proteomes" id="UP000318431"/>
    </source>
</evidence>
<organism evidence="8 9">
    <name type="scientific">Pseudoduganella lurida</name>
    <dbReference type="NCBI Taxonomy" id="1036180"/>
    <lineage>
        <taxon>Bacteria</taxon>
        <taxon>Pseudomonadati</taxon>
        <taxon>Pseudomonadota</taxon>
        <taxon>Betaproteobacteria</taxon>
        <taxon>Burkholderiales</taxon>
        <taxon>Oxalobacteraceae</taxon>
        <taxon>Telluria group</taxon>
        <taxon>Pseudoduganella</taxon>
    </lineage>
</organism>
<dbReference type="GO" id="GO:0008830">
    <property type="term" value="F:dTDP-4-dehydrorhamnose 3,5-epimerase activity"/>
    <property type="evidence" value="ECO:0007669"/>
    <property type="project" value="UniProtKB-UniRule"/>
</dbReference>
<feature type="active site" description="Proton acceptor" evidence="5">
    <location>
        <position position="62"/>
    </location>
</feature>
<name>A0A562R587_9BURK</name>
<dbReference type="NCBIfam" id="TIGR01221">
    <property type="entry name" value="rmlC"/>
    <property type="match status" value="1"/>
</dbReference>
<feature type="site" description="Participates in a stacking interaction with the thymidine ring of dTDP-4-oxo-6-deoxyglucose" evidence="6">
    <location>
        <position position="137"/>
    </location>
</feature>
<dbReference type="InterPro" id="IPR000888">
    <property type="entry name" value="RmlC-like"/>
</dbReference>
<dbReference type="GO" id="GO:0005829">
    <property type="term" value="C:cytosol"/>
    <property type="evidence" value="ECO:0007669"/>
    <property type="project" value="TreeGrafter"/>
</dbReference>
<dbReference type="SUPFAM" id="SSF51182">
    <property type="entry name" value="RmlC-like cupins"/>
    <property type="match status" value="1"/>
</dbReference>
<dbReference type="AlphaFoldDB" id="A0A562R587"/>
<dbReference type="EC" id="5.1.3.13" evidence="3 7"/>
<evidence type="ECO:0000256" key="4">
    <source>
        <dbReference type="ARBA" id="ARBA00019595"/>
    </source>
</evidence>
<reference evidence="8 9" key="1">
    <citation type="journal article" date="2015" name="Stand. Genomic Sci.">
        <title>Genomic Encyclopedia of Bacterial and Archaeal Type Strains, Phase III: the genomes of soil and plant-associated and newly described type strains.</title>
        <authorList>
            <person name="Whitman W.B."/>
            <person name="Woyke T."/>
            <person name="Klenk H.P."/>
            <person name="Zhou Y."/>
            <person name="Lilburn T.G."/>
            <person name="Beck B.J."/>
            <person name="De Vos P."/>
            <person name="Vandamme P."/>
            <person name="Eisen J.A."/>
            <person name="Garrity G."/>
            <person name="Hugenholtz P."/>
            <person name="Kyrpides N.C."/>
        </authorList>
    </citation>
    <scope>NUCLEOTIDE SEQUENCE [LARGE SCALE GENOMIC DNA]</scope>
    <source>
        <strain evidence="8 9">CGMCC 1.10822</strain>
    </source>
</reference>
<keyword evidence="7" id="KW-0413">Isomerase</keyword>